<dbReference type="GO" id="GO:0008168">
    <property type="term" value="F:methyltransferase activity"/>
    <property type="evidence" value="ECO:0007669"/>
    <property type="project" value="TreeGrafter"/>
</dbReference>
<dbReference type="SUPFAM" id="SSF53335">
    <property type="entry name" value="S-adenosyl-L-methionine-dependent methyltransferases"/>
    <property type="match status" value="1"/>
</dbReference>
<evidence type="ECO:0000313" key="5">
    <source>
        <dbReference type="Proteomes" id="UP000310108"/>
    </source>
</evidence>
<dbReference type="STRING" id="1306861.A0A4U6XS65"/>
<sequence length="417" mass="46398">MATHQGEETPSSSAAAIAAPTTPAAHPADAANPATGLIAPDDGETDSAINVSIRDSLTSIRSSLLNFDDEHGRLYHSHSRGKYFFPHDNIEQDRLDLQHELFVRTFRGRLCTCPKFYGAKRVLDLGTGTGIWALEYAEEHPEAEVIGVDISPVQPEFTPPNCSFEIDDLEKPWTWSKSFDFIFSRTLNGSILDPAKLVDSIYKQLEPGGWFEAQDVCMVAHSDDDTIPENSALVRWADEVVGAMDEIGRTLKLAMLWKQLLVDRGFVDVRETIYKWPTNTWPRDKTMKDIGGWGLANLDSFLESAALGTLTNIKGWSREEVLVLCSLARKEMRDPRIHVWWPVYVVTARKPALPVQAPMEQFGVAAAHSGAINHVHAIHFGPAAVDVVREVRLVVTVLVVGWVAVTGIRTYFDRGRR</sequence>
<reference evidence="4 5" key="1">
    <citation type="journal article" date="2019" name="PLoS ONE">
        <title>Comparative genome analysis indicates high evolutionary potential of pathogenicity genes in Colletotrichum tanaceti.</title>
        <authorList>
            <person name="Lelwala R.V."/>
            <person name="Korhonen P.K."/>
            <person name="Young N.D."/>
            <person name="Scott J.B."/>
            <person name="Ades P.A."/>
            <person name="Gasser R.B."/>
            <person name="Taylor P.W.J."/>
        </authorList>
    </citation>
    <scope>NUCLEOTIDE SEQUENCE [LARGE SCALE GENOMIC DNA]</scope>
    <source>
        <strain evidence="4">BRIP57314</strain>
    </source>
</reference>
<name>A0A4U6XS65_9PEZI</name>
<keyword evidence="3" id="KW-1133">Transmembrane helix</keyword>
<evidence type="ECO:0000313" key="4">
    <source>
        <dbReference type="EMBL" id="TKW58692.1"/>
    </source>
</evidence>
<keyword evidence="3" id="KW-0472">Membrane</keyword>
<evidence type="ECO:0000256" key="1">
    <source>
        <dbReference type="ARBA" id="ARBA00038158"/>
    </source>
</evidence>
<feature type="region of interest" description="Disordered" evidence="2">
    <location>
        <begin position="1"/>
        <end position="43"/>
    </location>
</feature>
<dbReference type="InterPro" id="IPR029063">
    <property type="entry name" value="SAM-dependent_MTases_sf"/>
</dbReference>
<evidence type="ECO:0000256" key="2">
    <source>
        <dbReference type="SAM" id="MobiDB-lite"/>
    </source>
</evidence>
<dbReference type="Proteomes" id="UP000310108">
    <property type="component" value="Unassembled WGS sequence"/>
</dbReference>
<dbReference type="PANTHER" id="PTHR43591">
    <property type="entry name" value="METHYLTRANSFERASE"/>
    <property type="match status" value="1"/>
</dbReference>
<protein>
    <recommendedName>
        <fullName evidence="6">Secondary metabolism regulator LAE1</fullName>
    </recommendedName>
</protein>
<dbReference type="Gene3D" id="3.40.50.150">
    <property type="entry name" value="Vaccinia Virus protein VP39"/>
    <property type="match status" value="1"/>
</dbReference>
<evidence type="ECO:0000256" key="3">
    <source>
        <dbReference type="SAM" id="Phobius"/>
    </source>
</evidence>
<dbReference type="AlphaFoldDB" id="A0A4U6XS65"/>
<comment type="similarity">
    <text evidence="1">Belongs to the methyltransferase superfamily. LaeA methyltransferase family.</text>
</comment>
<dbReference type="EMBL" id="PJEX01000021">
    <property type="protein sequence ID" value="TKW58692.1"/>
    <property type="molecule type" value="Genomic_DNA"/>
</dbReference>
<evidence type="ECO:0008006" key="6">
    <source>
        <dbReference type="Google" id="ProtNLM"/>
    </source>
</evidence>
<feature type="compositionally biased region" description="Low complexity" evidence="2">
    <location>
        <begin position="9"/>
        <end position="35"/>
    </location>
</feature>
<proteinExistence type="inferred from homology"/>
<keyword evidence="5" id="KW-1185">Reference proteome</keyword>
<keyword evidence="3" id="KW-0812">Transmembrane</keyword>
<dbReference type="Pfam" id="PF13489">
    <property type="entry name" value="Methyltransf_23"/>
    <property type="match status" value="1"/>
</dbReference>
<organism evidence="4 5">
    <name type="scientific">Colletotrichum tanaceti</name>
    <dbReference type="NCBI Taxonomy" id="1306861"/>
    <lineage>
        <taxon>Eukaryota</taxon>
        <taxon>Fungi</taxon>
        <taxon>Dikarya</taxon>
        <taxon>Ascomycota</taxon>
        <taxon>Pezizomycotina</taxon>
        <taxon>Sordariomycetes</taxon>
        <taxon>Hypocreomycetidae</taxon>
        <taxon>Glomerellales</taxon>
        <taxon>Glomerellaceae</taxon>
        <taxon>Colletotrichum</taxon>
        <taxon>Colletotrichum destructivum species complex</taxon>
    </lineage>
</organism>
<feature type="transmembrane region" description="Helical" evidence="3">
    <location>
        <begin position="393"/>
        <end position="412"/>
    </location>
</feature>
<gene>
    <name evidence="4" type="ORF">CTA1_9290</name>
</gene>
<dbReference type="PANTHER" id="PTHR43591:SF24">
    <property type="entry name" value="2-METHOXY-6-POLYPRENYL-1,4-BENZOQUINOL METHYLASE, MITOCHONDRIAL"/>
    <property type="match status" value="1"/>
</dbReference>
<dbReference type="CDD" id="cd02440">
    <property type="entry name" value="AdoMet_MTases"/>
    <property type="match status" value="1"/>
</dbReference>
<accession>A0A4U6XS65</accession>
<comment type="caution">
    <text evidence="4">The sequence shown here is derived from an EMBL/GenBank/DDBJ whole genome shotgun (WGS) entry which is preliminary data.</text>
</comment>